<dbReference type="Proteomes" id="UP001295684">
    <property type="component" value="Unassembled WGS sequence"/>
</dbReference>
<evidence type="ECO:0000313" key="1">
    <source>
        <dbReference type="EMBL" id="CAI2373552.1"/>
    </source>
</evidence>
<organism evidence="1 2">
    <name type="scientific">Euplotes crassus</name>
    <dbReference type="NCBI Taxonomy" id="5936"/>
    <lineage>
        <taxon>Eukaryota</taxon>
        <taxon>Sar</taxon>
        <taxon>Alveolata</taxon>
        <taxon>Ciliophora</taxon>
        <taxon>Intramacronucleata</taxon>
        <taxon>Spirotrichea</taxon>
        <taxon>Hypotrichia</taxon>
        <taxon>Euplotida</taxon>
        <taxon>Euplotidae</taxon>
        <taxon>Moneuplotes</taxon>
    </lineage>
</organism>
<comment type="caution">
    <text evidence="1">The sequence shown here is derived from an EMBL/GenBank/DDBJ whole genome shotgun (WGS) entry which is preliminary data.</text>
</comment>
<keyword evidence="2" id="KW-1185">Reference proteome</keyword>
<accession>A0AAD2CXQ8</accession>
<name>A0AAD2CXQ8_EUPCR</name>
<sequence length="96" mass="11309">MSKQFSTFLAMNKTNLAMETLYLERLIEEICLKKSLKTKALLVENLAISMILLVKIPRQIPKICKIYICYILVYSYPFDNCWNILWGSQLRWTLEG</sequence>
<dbReference type="AlphaFoldDB" id="A0AAD2CXQ8"/>
<dbReference type="EMBL" id="CAMPGE010014903">
    <property type="protein sequence ID" value="CAI2373552.1"/>
    <property type="molecule type" value="Genomic_DNA"/>
</dbReference>
<reference evidence="1" key="1">
    <citation type="submission" date="2023-07" db="EMBL/GenBank/DDBJ databases">
        <authorList>
            <consortium name="AG Swart"/>
            <person name="Singh M."/>
            <person name="Singh A."/>
            <person name="Seah K."/>
            <person name="Emmerich C."/>
        </authorList>
    </citation>
    <scope>NUCLEOTIDE SEQUENCE</scope>
    <source>
        <strain evidence="1">DP1</strain>
    </source>
</reference>
<gene>
    <name evidence="1" type="ORF">ECRASSUSDP1_LOCUS14898</name>
</gene>
<proteinExistence type="predicted"/>
<protein>
    <submittedName>
        <fullName evidence="1">Uncharacterized protein</fullName>
    </submittedName>
</protein>
<evidence type="ECO:0000313" key="2">
    <source>
        <dbReference type="Proteomes" id="UP001295684"/>
    </source>
</evidence>